<evidence type="ECO:0000313" key="9">
    <source>
        <dbReference type="EMBL" id="MCF2525678.1"/>
    </source>
</evidence>
<evidence type="ECO:0000256" key="6">
    <source>
        <dbReference type="ARBA" id="ARBA00023134"/>
    </source>
</evidence>
<name>A0AA41PTY6_9ACTN</name>
<reference evidence="9" key="1">
    <citation type="submission" date="2022-01" db="EMBL/GenBank/DDBJ databases">
        <title>Genome-Based Taxonomic Classification of the Phylum Actinobacteria.</title>
        <authorList>
            <person name="Gao Y."/>
        </authorList>
    </citation>
    <scope>NUCLEOTIDE SEQUENCE</scope>
    <source>
        <strain evidence="9">KLBMP 8922</strain>
    </source>
</reference>
<dbReference type="SUPFAM" id="SSF52540">
    <property type="entry name" value="P-loop containing nucleoside triphosphate hydrolases"/>
    <property type="match status" value="1"/>
</dbReference>
<feature type="binding site" evidence="7">
    <location>
        <position position="184"/>
    </location>
    <ligand>
        <name>Mg(2+)</name>
        <dbReference type="ChEBI" id="CHEBI:18420"/>
    </ligand>
</feature>
<dbReference type="GO" id="GO:0046040">
    <property type="term" value="P:IMP metabolic process"/>
    <property type="evidence" value="ECO:0007669"/>
    <property type="project" value="TreeGrafter"/>
</dbReference>
<dbReference type="EMBL" id="JAKFHA010000001">
    <property type="protein sequence ID" value="MCF2525678.1"/>
    <property type="molecule type" value="Genomic_DNA"/>
</dbReference>
<dbReference type="InterPro" id="IPR042111">
    <property type="entry name" value="Adenylosuccinate_synth_dom3"/>
</dbReference>
<feature type="binding site" description="in other chain" evidence="7">
    <location>
        <position position="417"/>
    </location>
    <ligand>
        <name>IMP</name>
        <dbReference type="ChEBI" id="CHEBI:58053"/>
        <note>ligand shared between dimeric partners</note>
    </ligand>
</feature>
<dbReference type="InterPro" id="IPR027417">
    <property type="entry name" value="P-loop_NTPase"/>
</dbReference>
<dbReference type="SMART" id="SM00788">
    <property type="entry name" value="Adenylsucc_synt"/>
    <property type="match status" value="1"/>
</dbReference>
<evidence type="ECO:0000256" key="7">
    <source>
        <dbReference type="HAMAP-Rule" id="MF_00011"/>
    </source>
</evidence>
<feature type="region of interest" description="Disordered" evidence="8">
    <location>
        <begin position="1"/>
        <end position="86"/>
    </location>
</feature>
<comment type="catalytic activity">
    <reaction evidence="7">
        <text>IMP + L-aspartate + GTP = N(6)-(1,2-dicarboxyethyl)-AMP + GDP + phosphate + 2 H(+)</text>
        <dbReference type="Rhea" id="RHEA:15753"/>
        <dbReference type="ChEBI" id="CHEBI:15378"/>
        <dbReference type="ChEBI" id="CHEBI:29991"/>
        <dbReference type="ChEBI" id="CHEBI:37565"/>
        <dbReference type="ChEBI" id="CHEBI:43474"/>
        <dbReference type="ChEBI" id="CHEBI:57567"/>
        <dbReference type="ChEBI" id="CHEBI:58053"/>
        <dbReference type="ChEBI" id="CHEBI:58189"/>
        <dbReference type="EC" id="6.3.4.4"/>
    </reaction>
</comment>
<dbReference type="Pfam" id="PF00709">
    <property type="entry name" value="Adenylsucc_synt"/>
    <property type="match status" value="1"/>
</dbReference>
<comment type="pathway">
    <text evidence="7">Purine metabolism; AMP biosynthesis via de novo pathway; AMP from IMP: step 1/2.</text>
</comment>
<keyword evidence="1 7" id="KW-0436">Ligase</keyword>
<dbReference type="Gene3D" id="3.90.170.10">
    <property type="entry name" value="Adenylosuccinate Synthetase, subunit A, domain 3"/>
    <property type="match status" value="1"/>
</dbReference>
<comment type="cofactor">
    <cofactor evidence="7">
        <name>Mg(2+)</name>
        <dbReference type="ChEBI" id="CHEBI:18420"/>
    </cofactor>
    <text evidence="7">Binds 1 Mg(2+) ion per subunit.</text>
</comment>
<dbReference type="HAMAP" id="MF_00011">
    <property type="entry name" value="Adenylosucc_synth"/>
    <property type="match status" value="1"/>
</dbReference>
<dbReference type="InterPro" id="IPR042110">
    <property type="entry name" value="Adenylosuccinate_synth_dom2"/>
</dbReference>
<comment type="function">
    <text evidence="7">Plays an important role in the de novo pathway of purine nucleotide biosynthesis. Catalyzes the first committed step in the biosynthesis of AMP from IMP.</text>
</comment>
<feature type="binding site" evidence="7">
    <location>
        <begin position="604"/>
        <end position="606"/>
    </location>
    <ligand>
        <name>GTP</name>
        <dbReference type="ChEBI" id="CHEBI:37565"/>
    </ligand>
</feature>
<dbReference type="PANTHER" id="PTHR11846:SF0">
    <property type="entry name" value="ADENYLOSUCCINATE SYNTHETASE"/>
    <property type="match status" value="1"/>
</dbReference>
<dbReference type="InterPro" id="IPR001114">
    <property type="entry name" value="Adenylosuccinate_synthetase"/>
</dbReference>
<dbReference type="GO" id="GO:0005525">
    <property type="term" value="F:GTP binding"/>
    <property type="evidence" value="ECO:0007669"/>
    <property type="project" value="UniProtKB-UniRule"/>
</dbReference>
<dbReference type="PANTHER" id="PTHR11846">
    <property type="entry name" value="ADENYLOSUCCINATE SYNTHETASE"/>
    <property type="match status" value="1"/>
</dbReference>
<dbReference type="Proteomes" id="UP001165378">
    <property type="component" value="Unassembled WGS sequence"/>
</dbReference>
<evidence type="ECO:0000313" key="10">
    <source>
        <dbReference type="Proteomes" id="UP001165378"/>
    </source>
</evidence>
<proteinExistence type="inferred from homology"/>
<organism evidence="9 10">
    <name type="scientific">Yinghuangia soli</name>
    <dbReference type="NCBI Taxonomy" id="2908204"/>
    <lineage>
        <taxon>Bacteria</taxon>
        <taxon>Bacillati</taxon>
        <taxon>Actinomycetota</taxon>
        <taxon>Actinomycetes</taxon>
        <taxon>Kitasatosporales</taxon>
        <taxon>Streptomycetaceae</taxon>
        <taxon>Yinghuangia</taxon>
    </lineage>
</organism>
<evidence type="ECO:0000256" key="1">
    <source>
        <dbReference type="ARBA" id="ARBA00022598"/>
    </source>
</evidence>
<feature type="active site" description="Proton donor" evidence="7">
    <location>
        <position position="221"/>
    </location>
</feature>
<feature type="binding site" evidence="7">
    <location>
        <begin position="507"/>
        <end position="509"/>
    </location>
    <ligand>
        <name>GTP</name>
        <dbReference type="ChEBI" id="CHEBI:37565"/>
    </ligand>
</feature>
<gene>
    <name evidence="7" type="primary">purA</name>
    <name evidence="9" type="ORF">LZ495_00350</name>
</gene>
<keyword evidence="7" id="KW-0963">Cytoplasm</keyword>
<dbReference type="GO" id="GO:0000287">
    <property type="term" value="F:magnesium ion binding"/>
    <property type="evidence" value="ECO:0007669"/>
    <property type="project" value="UniProtKB-UniRule"/>
</dbReference>
<dbReference type="AlphaFoldDB" id="A0AA41PTY6"/>
<feature type="region of interest" description="Disordered" evidence="8">
    <location>
        <begin position="603"/>
        <end position="623"/>
    </location>
</feature>
<feature type="compositionally biased region" description="Basic and acidic residues" evidence="8">
    <location>
        <begin position="11"/>
        <end position="50"/>
    </location>
</feature>
<comment type="subcellular location">
    <subcellularLocation>
        <location evidence="7">Cytoplasm</location>
    </subcellularLocation>
</comment>
<keyword evidence="6 7" id="KW-0342">GTP-binding</keyword>
<evidence type="ECO:0000256" key="2">
    <source>
        <dbReference type="ARBA" id="ARBA00022723"/>
    </source>
</evidence>
<evidence type="ECO:0000256" key="5">
    <source>
        <dbReference type="ARBA" id="ARBA00022842"/>
    </source>
</evidence>
<accession>A0AA41PTY6</accession>
<sequence>MSTNQPPGDGNHADRADRMDDAERAGHTDDADRGDHATPAPDRDLDPDRSRTHRPLPPPAGLGGAAAAGVGAGGGEAAGPGGPAASGPDAAGLVAAGPDAAGAAVPGPALSSLAVPGLALPGLTMPGTARPGRAVPSVPAHPAPLEEGPPSYRLPSTAGTPYSGGRRDALRHEHVAVVDLGYGDAGKGTIVDYLCRRGRATGNGIPVSTVVRFNGGPQAAHNVVTDDGRHHTFAQFGSGMFTHGVETHLSRFMLVDPLALAAEADHLTALGATGAFAWLSIDREALLVTPYHAAANQARERARGDARHGSCGMGVGETAAYALAHPEDAPRVGDCQDPPRLRRLLTALHDRLADELGPLPLVPDVDDCVTAFRGFAQTARIVDRTHTTKLLRRGRVVFEGAQGVLLDEWYGFHPYTTWSTTTFANVDELLADAGESALRLGVVRTFTPRHGPGPLVTEEPRLTAALPDRYNGTGPWQGAFRVGHFDAVAYRYAVEVCGGVDALAVTHLDAPWQVPLGVCHAYRVDGERIDRLPVGPREDLAGRAELTARLMRAEPVYQVQRGAQRYWPDDGCPHRAEDWSTTVEPRAWPNVIADALGAPVVVRSSGPRTGDKAQASVLLSSNK</sequence>
<keyword evidence="3 7" id="KW-0547">Nucleotide-binding</keyword>
<comment type="caution">
    <text evidence="9">The sequence shown here is derived from an EMBL/GenBank/DDBJ whole genome shotgun (WGS) entry which is preliminary data.</text>
</comment>
<feature type="region of interest" description="Disordered" evidence="8">
    <location>
        <begin position="130"/>
        <end position="158"/>
    </location>
</feature>
<dbReference type="InterPro" id="IPR042109">
    <property type="entry name" value="Adenylosuccinate_synth_dom1"/>
</dbReference>
<keyword evidence="10" id="KW-1185">Reference proteome</keyword>
<keyword evidence="5 7" id="KW-0460">Magnesium</keyword>
<evidence type="ECO:0000256" key="4">
    <source>
        <dbReference type="ARBA" id="ARBA00022755"/>
    </source>
</evidence>
<comment type="subunit">
    <text evidence="7">Homodimer.</text>
</comment>
<dbReference type="RefSeq" id="WP_235049710.1">
    <property type="nucleotide sequence ID" value="NZ_JAKFHA010000001.1"/>
</dbReference>
<evidence type="ECO:0000256" key="8">
    <source>
        <dbReference type="SAM" id="MobiDB-lite"/>
    </source>
</evidence>
<dbReference type="GO" id="GO:0004019">
    <property type="term" value="F:adenylosuccinate synthase activity"/>
    <property type="evidence" value="ECO:0007669"/>
    <property type="project" value="UniProtKB-UniRule"/>
</dbReference>
<dbReference type="Gene3D" id="3.40.440.10">
    <property type="entry name" value="Adenylosuccinate Synthetase, subunit A, domain 1"/>
    <property type="match status" value="1"/>
</dbReference>
<evidence type="ECO:0000256" key="3">
    <source>
        <dbReference type="ARBA" id="ARBA00022741"/>
    </source>
</evidence>
<dbReference type="Gene3D" id="1.10.300.10">
    <property type="entry name" value="Adenylosuccinate Synthetase, subunit A, domain 2"/>
    <property type="match status" value="1"/>
</dbReference>
<dbReference type="GO" id="GO:0044208">
    <property type="term" value="P:'de novo' AMP biosynthetic process"/>
    <property type="evidence" value="ECO:0007669"/>
    <property type="project" value="UniProtKB-UniRule"/>
</dbReference>
<feature type="compositionally biased region" description="Gly residues" evidence="8">
    <location>
        <begin position="61"/>
        <end position="84"/>
    </location>
</feature>
<feature type="binding site" description="in other chain" evidence="7">
    <location>
        <position position="402"/>
    </location>
    <ligand>
        <name>IMP</name>
        <dbReference type="ChEBI" id="CHEBI:58053"/>
        <note>ligand shared between dimeric partners</note>
    </ligand>
</feature>
<comment type="similarity">
    <text evidence="7">Belongs to the adenylosuccinate synthetase family.</text>
</comment>
<keyword evidence="4 7" id="KW-0658">Purine biosynthesis</keyword>
<feature type="active site" description="Proton acceptor" evidence="7">
    <location>
        <position position="184"/>
    </location>
</feature>
<dbReference type="EC" id="6.3.4.4" evidence="7"/>
<comment type="caution">
    <text evidence="7">Lacks conserved residue(s) required for the propagation of feature annotation.</text>
</comment>
<dbReference type="GO" id="GO:0005737">
    <property type="term" value="C:cytoplasm"/>
    <property type="evidence" value="ECO:0007669"/>
    <property type="project" value="UniProtKB-SubCell"/>
</dbReference>
<protein>
    <recommendedName>
        <fullName evidence="7">Adenylosuccinate synthetase</fullName>
        <shortName evidence="7">AMPSase</shortName>
        <shortName evidence="7">AdSS</shortName>
        <ecNumber evidence="7">6.3.4.4</ecNumber>
    </recommendedName>
    <alternativeName>
        <fullName evidence="7">IMP--aspartate ligase</fullName>
    </alternativeName>
</protein>
<keyword evidence="2 7" id="KW-0479">Metal-binding</keyword>